<dbReference type="PROSITE" id="PS51257">
    <property type="entry name" value="PROKAR_LIPOPROTEIN"/>
    <property type="match status" value="1"/>
</dbReference>
<dbReference type="Gene3D" id="2.40.360.20">
    <property type="match status" value="1"/>
</dbReference>
<dbReference type="EMBL" id="FQVT01000001">
    <property type="protein sequence ID" value="SHF41857.1"/>
    <property type="molecule type" value="Genomic_DNA"/>
</dbReference>
<dbReference type="AlphaFoldDB" id="A0A1M5BHV2"/>
<proteinExistence type="predicted"/>
<keyword evidence="2" id="KW-1185">Reference proteome</keyword>
<dbReference type="STRING" id="1073325.SAMN05444483_10134"/>
<evidence type="ECO:0000313" key="1">
    <source>
        <dbReference type="EMBL" id="SHF41857.1"/>
    </source>
</evidence>
<dbReference type="Proteomes" id="UP000183945">
    <property type="component" value="Unassembled WGS sequence"/>
</dbReference>
<evidence type="ECO:0000313" key="2">
    <source>
        <dbReference type="Proteomes" id="UP000183945"/>
    </source>
</evidence>
<organism evidence="1 2">
    <name type="scientific">Salegentibacter echinorum</name>
    <dbReference type="NCBI Taxonomy" id="1073325"/>
    <lineage>
        <taxon>Bacteria</taxon>
        <taxon>Pseudomonadati</taxon>
        <taxon>Bacteroidota</taxon>
        <taxon>Flavobacteriia</taxon>
        <taxon>Flavobacteriales</taxon>
        <taxon>Flavobacteriaceae</taxon>
        <taxon>Salegentibacter</taxon>
    </lineage>
</organism>
<gene>
    <name evidence="1" type="ORF">SAMN05444483_10134</name>
</gene>
<name>A0A1M5BHV2_SALEC</name>
<accession>A0A1M5BHV2</accession>
<sequence length="230" mass="26792">MFSKFNKKDRRAYSTAMMFTAALFYFILGCTDINAQNEMLIGQISGRDVVRKNFDKEGDFLNKQTFSSGKIIDKNGVYEIKVVTELFDKDRKSTDKYTTTYRCEPDDANVMIMAFPFSKPKSKETEINTVSENFKKLYDLENLKDIELEMSFDSGLLNFFGSKSIIKIYDRKLEDGKNTIKSKINIKAYAWGIRVKQLNYTVIEKLNEEGLLTFQEFTEEDNSFFTINYK</sequence>
<protein>
    <submittedName>
        <fullName evidence="1">Uncharacterized protein</fullName>
    </submittedName>
</protein>
<reference evidence="2" key="1">
    <citation type="submission" date="2016-11" db="EMBL/GenBank/DDBJ databases">
        <authorList>
            <person name="Varghese N."/>
            <person name="Submissions S."/>
        </authorList>
    </citation>
    <scope>NUCLEOTIDE SEQUENCE [LARGE SCALE GENOMIC DNA]</scope>
    <source>
        <strain evidence="2">DSM 24579</strain>
    </source>
</reference>